<dbReference type="AlphaFoldDB" id="A0A9X3ESS0"/>
<feature type="compositionally biased region" description="Basic and acidic residues" evidence="1">
    <location>
        <begin position="353"/>
        <end position="370"/>
    </location>
</feature>
<dbReference type="SUPFAM" id="SSF50969">
    <property type="entry name" value="YVTN repeat-like/Quinoprotein amine dehydrogenase"/>
    <property type="match status" value="1"/>
</dbReference>
<comment type="caution">
    <text evidence="2">The sequence shown here is derived from an EMBL/GenBank/DDBJ whole genome shotgun (WGS) entry which is preliminary data.</text>
</comment>
<name>A0A9X3ESS0_9BACT</name>
<evidence type="ECO:0000313" key="3">
    <source>
        <dbReference type="Proteomes" id="UP001150924"/>
    </source>
</evidence>
<keyword evidence="3" id="KW-1185">Reference proteome</keyword>
<evidence type="ECO:0000256" key="1">
    <source>
        <dbReference type="SAM" id="MobiDB-lite"/>
    </source>
</evidence>
<gene>
    <name evidence="2" type="ORF">OV079_24825</name>
</gene>
<evidence type="ECO:0000313" key="2">
    <source>
        <dbReference type="EMBL" id="MCY1008724.1"/>
    </source>
</evidence>
<dbReference type="InterPro" id="IPR011044">
    <property type="entry name" value="Quino_amine_DH_bsu"/>
</dbReference>
<feature type="region of interest" description="Disordered" evidence="1">
    <location>
        <begin position="270"/>
        <end position="291"/>
    </location>
</feature>
<sequence>MRRQAPIKRSSTGQRTIAGSKSADVANLDDRPLSIHITRDGKHLVVPLPYELWILGVSSFEVVRTIECANPEPSVSEGAKDGSLWIGGHHLYFGSVFSTALTKVGSKLGDFVDRVALVRPSVLCGVGATGEILFDVDKENPLHRRKVSERTVTGLVNLDGRALWADGSATAWLIDPDRPSGYTQLKLRATSPADVDAEGIAALGTTTTGRAILCARDGAVAWTGKHLRVEGERFPRLAARQAAPLACGGDERHVYVLRPKGLLQRFLVEQPKPPPEPALRPSGPGEEDSFVPLPEAEETRLQWPATCMLVLGTGHGAARIVLGGPQAEGMLGRLWRVDPDALTWQKVAPGKRTLVEPRPAEPEEASKRPDFTPTRSKLTGAPISALKVDAVLGADTSQVFVTHGHGALLERPVVRRNASDVLPGDALLLPAMVRFREGTARPALVLWPGTPDATREPPSLRWLAWADNPRGWIELVTPEIRKQGWSRADVFPLQVAVAAAPTVAGNREPIPDKWVDPELFAALARECKKLLKVLWEYF</sequence>
<organism evidence="2 3">
    <name type="scientific">Nannocystis pusilla</name>
    <dbReference type="NCBI Taxonomy" id="889268"/>
    <lineage>
        <taxon>Bacteria</taxon>
        <taxon>Pseudomonadati</taxon>
        <taxon>Myxococcota</taxon>
        <taxon>Polyangia</taxon>
        <taxon>Nannocystales</taxon>
        <taxon>Nannocystaceae</taxon>
        <taxon>Nannocystis</taxon>
    </lineage>
</organism>
<feature type="region of interest" description="Disordered" evidence="1">
    <location>
        <begin position="352"/>
        <end position="378"/>
    </location>
</feature>
<reference evidence="2" key="1">
    <citation type="submission" date="2022-11" db="EMBL/GenBank/DDBJ databases">
        <title>Minimal conservation of predation-associated metabolite biosynthetic gene clusters underscores biosynthetic potential of Myxococcota including descriptions for ten novel species: Archangium lansinium sp. nov., Myxococcus landrumus sp. nov., Nannocystis bai.</title>
        <authorList>
            <person name="Ahearne A."/>
            <person name="Stevens C."/>
            <person name="Phillips K."/>
        </authorList>
    </citation>
    <scope>NUCLEOTIDE SEQUENCE</scope>
    <source>
        <strain evidence="2">Na p29</strain>
    </source>
</reference>
<dbReference type="EMBL" id="JAPNKE010000002">
    <property type="protein sequence ID" value="MCY1008724.1"/>
    <property type="molecule type" value="Genomic_DNA"/>
</dbReference>
<proteinExistence type="predicted"/>
<dbReference type="Proteomes" id="UP001150924">
    <property type="component" value="Unassembled WGS sequence"/>
</dbReference>
<accession>A0A9X3ESS0</accession>
<protein>
    <submittedName>
        <fullName evidence="2">Uncharacterized protein</fullName>
    </submittedName>
</protein>
<dbReference type="RefSeq" id="WP_267771330.1">
    <property type="nucleotide sequence ID" value="NZ_JAPNKE010000002.1"/>
</dbReference>